<sequence>MLARFWDSDAVWAFRHSPAAIVAFVVAVIILGGALFAPWIAQSNPYDLTSFSLIDGLIPPVWEDGSDPRFLLGTDDQGRDMVSAILYGARLSLLIGLMAMAIATVMGVGLGLAAGYYGGRFDAIVMRIADVQLALPAILTALLIDGVARGILPPAAQENLRVVVLTIAIALSLWVNFARTARASTFVERNKEYVQAAMIMGQHPLRVMFWHILPNILGPLLVIMTVDLASAILLEATLSFLGIGLPADSPSLGTLIRIGMQFLLSGEWWILWVPTLFLIALVVSINILGDFLRDVFNPRLR</sequence>
<feature type="transmembrane region" description="Helical" evidence="7">
    <location>
        <begin position="91"/>
        <end position="117"/>
    </location>
</feature>
<evidence type="ECO:0000256" key="5">
    <source>
        <dbReference type="ARBA" id="ARBA00022989"/>
    </source>
</evidence>
<comment type="subcellular location">
    <subcellularLocation>
        <location evidence="1 7">Cell membrane</location>
        <topology evidence="1 7">Multi-pass membrane protein</topology>
    </subcellularLocation>
</comment>
<feature type="transmembrane region" description="Helical" evidence="7">
    <location>
        <begin position="208"/>
        <end position="234"/>
    </location>
</feature>
<reference evidence="10" key="1">
    <citation type="submission" date="2024-04" db="EMBL/GenBank/DDBJ databases">
        <title>Phylogenomic analyses of a clade within the roseobacter group suggest taxonomic reassignments of species of the genera Aestuariivita, Citreicella, Loktanella, Nautella, Pelagibaca, Ruegeria, Thalassobius, Thiobacimonas and Tropicibacter, and the proposal o.</title>
        <authorList>
            <person name="Jeon C.O."/>
        </authorList>
    </citation>
    <scope>NUCLEOTIDE SEQUENCE [LARGE SCALE GENOMIC DNA]</scope>
    <source>
        <strain evidence="10">SS1-5</strain>
    </source>
</reference>
<dbReference type="Gene3D" id="1.10.3720.10">
    <property type="entry name" value="MetI-like"/>
    <property type="match status" value="1"/>
</dbReference>
<keyword evidence="10" id="KW-1185">Reference proteome</keyword>
<evidence type="ECO:0000313" key="10">
    <source>
        <dbReference type="Proteomes" id="UP001470809"/>
    </source>
</evidence>
<accession>A0AAN0M8J3</accession>
<evidence type="ECO:0000256" key="7">
    <source>
        <dbReference type="RuleBase" id="RU363032"/>
    </source>
</evidence>
<dbReference type="PANTHER" id="PTHR43386:SF26">
    <property type="entry name" value="ABC TRANSPORTER PERMEASE PROTEIN"/>
    <property type="match status" value="1"/>
</dbReference>
<gene>
    <name evidence="9" type="ORF">AABB31_18495</name>
</gene>
<dbReference type="InterPro" id="IPR050366">
    <property type="entry name" value="BP-dependent_transpt_permease"/>
</dbReference>
<dbReference type="PROSITE" id="PS50928">
    <property type="entry name" value="ABC_TM1"/>
    <property type="match status" value="1"/>
</dbReference>
<evidence type="ECO:0000256" key="1">
    <source>
        <dbReference type="ARBA" id="ARBA00004651"/>
    </source>
</evidence>
<reference evidence="9 10" key="2">
    <citation type="submission" date="2024-08" db="EMBL/GenBank/DDBJ databases">
        <title>Phylogenomic analyses of a clade within the roseobacter group suggest taxonomic reassignments of species of the genera Aestuariivita, Citreicella, Loktanella, Nautella, Pelagibaca, Ruegeria, Thalassobius, Thiobacimonas and Tropicibacter, and the proposal o.</title>
        <authorList>
            <person name="Jeon C.O."/>
        </authorList>
    </citation>
    <scope>NUCLEOTIDE SEQUENCE [LARGE SCALE GENOMIC DNA]</scope>
    <source>
        <strain evidence="9 10">SS1-5</strain>
    </source>
</reference>
<organism evidence="9 10">
    <name type="scientific">Yoonia rhodophyticola</name>
    <dbReference type="NCBI Taxonomy" id="3137370"/>
    <lineage>
        <taxon>Bacteria</taxon>
        <taxon>Pseudomonadati</taxon>
        <taxon>Pseudomonadota</taxon>
        <taxon>Alphaproteobacteria</taxon>
        <taxon>Rhodobacterales</taxon>
        <taxon>Paracoccaceae</taxon>
        <taxon>Yoonia</taxon>
    </lineage>
</organism>
<dbReference type="Pfam" id="PF00528">
    <property type="entry name" value="BPD_transp_1"/>
    <property type="match status" value="1"/>
</dbReference>
<evidence type="ECO:0000313" key="9">
    <source>
        <dbReference type="EMBL" id="WZU66950.1"/>
    </source>
</evidence>
<keyword evidence="5 7" id="KW-1133">Transmembrane helix</keyword>
<dbReference type="AlphaFoldDB" id="A0AAN0M8J3"/>
<feature type="transmembrane region" description="Helical" evidence="7">
    <location>
        <begin position="21"/>
        <end position="41"/>
    </location>
</feature>
<evidence type="ECO:0000259" key="8">
    <source>
        <dbReference type="PROSITE" id="PS50928"/>
    </source>
</evidence>
<comment type="similarity">
    <text evidence="7">Belongs to the binding-protein-dependent transport system permease family.</text>
</comment>
<dbReference type="CDD" id="cd06261">
    <property type="entry name" value="TM_PBP2"/>
    <property type="match status" value="1"/>
</dbReference>
<evidence type="ECO:0000256" key="2">
    <source>
        <dbReference type="ARBA" id="ARBA00022448"/>
    </source>
</evidence>
<dbReference type="EMBL" id="CP151767">
    <property type="protein sequence ID" value="WZU66950.1"/>
    <property type="molecule type" value="Genomic_DNA"/>
</dbReference>
<dbReference type="PANTHER" id="PTHR43386">
    <property type="entry name" value="OLIGOPEPTIDE TRANSPORT SYSTEM PERMEASE PROTEIN APPC"/>
    <property type="match status" value="1"/>
</dbReference>
<dbReference type="InterPro" id="IPR035906">
    <property type="entry name" value="MetI-like_sf"/>
</dbReference>
<name>A0AAN0M8J3_9RHOB</name>
<dbReference type="RefSeq" id="WP_342076269.1">
    <property type="nucleotide sequence ID" value="NZ_CP151767.2"/>
</dbReference>
<keyword evidence="6 7" id="KW-0472">Membrane</keyword>
<dbReference type="SUPFAM" id="SSF161098">
    <property type="entry name" value="MetI-like"/>
    <property type="match status" value="1"/>
</dbReference>
<feature type="transmembrane region" description="Helical" evidence="7">
    <location>
        <begin position="269"/>
        <end position="292"/>
    </location>
</feature>
<dbReference type="Proteomes" id="UP001470809">
    <property type="component" value="Chromosome"/>
</dbReference>
<feature type="transmembrane region" description="Helical" evidence="7">
    <location>
        <begin position="129"/>
        <end position="148"/>
    </location>
</feature>
<dbReference type="Pfam" id="PF12911">
    <property type="entry name" value="OppC_N"/>
    <property type="match status" value="1"/>
</dbReference>
<dbReference type="KEGG" id="yrh:AABB31_18495"/>
<dbReference type="GO" id="GO:0055085">
    <property type="term" value="P:transmembrane transport"/>
    <property type="evidence" value="ECO:0007669"/>
    <property type="project" value="InterPro"/>
</dbReference>
<feature type="transmembrane region" description="Helical" evidence="7">
    <location>
        <begin position="160"/>
        <end position="177"/>
    </location>
</feature>
<protein>
    <submittedName>
        <fullName evidence="9">ABC transporter permease</fullName>
    </submittedName>
</protein>
<dbReference type="InterPro" id="IPR000515">
    <property type="entry name" value="MetI-like"/>
</dbReference>
<dbReference type="GO" id="GO:0005886">
    <property type="term" value="C:plasma membrane"/>
    <property type="evidence" value="ECO:0007669"/>
    <property type="project" value="UniProtKB-SubCell"/>
</dbReference>
<keyword evidence="3" id="KW-1003">Cell membrane</keyword>
<keyword evidence="4 7" id="KW-0812">Transmembrane</keyword>
<evidence type="ECO:0000256" key="3">
    <source>
        <dbReference type="ARBA" id="ARBA00022475"/>
    </source>
</evidence>
<evidence type="ECO:0000256" key="6">
    <source>
        <dbReference type="ARBA" id="ARBA00023136"/>
    </source>
</evidence>
<keyword evidence="2 7" id="KW-0813">Transport</keyword>
<proteinExistence type="inferred from homology"/>
<evidence type="ECO:0000256" key="4">
    <source>
        <dbReference type="ARBA" id="ARBA00022692"/>
    </source>
</evidence>
<dbReference type="InterPro" id="IPR025966">
    <property type="entry name" value="OppC_N"/>
</dbReference>
<feature type="domain" description="ABC transmembrane type-1" evidence="8">
    <location>
        <begin position="89"/>
        <end position="289"/>
    </location>
</feature>